<evidence type="ECO:0000313" key="1">
    <source>
        <dbReference type="EMBL" id="MBD1372205.1"/>
    </source>
</evidence>
<keyword evidence="2" id="KW-1185">Reference proteome</keyword>
<accession>A0A926NAS8</accession>
<organism evidence="1 2">
    <name type="scientific">Polycladospora coralii</name>
    <dbReference type="NCBI Taxonomy" id="2771432"/>
    <lineage>
        <taxon>Bacteria</taxon>
        <taxon>Bacillati</taxon>
        <taxon>Bacillota</taxon>
        <taxon>Bacilli</taxon>
        <taxon>Bacillales</taxon>
        <taxon>Thermoactinomycetaceae</taxon>
        <taxon>Polycladospora</taxon>
    </lineage>
</organism>
<proteinExistence type="predicted"/>
<reference evidence="1" key="1">
    <citation type="submission" date="2020-09" db="EMBL/GenBank/DDBJ databases">
        <title>A novel bacterium of genus Hazenella, isolated from South China Sea.</title>
        <authorList>
            <person name="Huang H."/>
            <person name="Mo K."/>
            <person name="Hu Y."/>
        </authorList>
    </citation>
    <scope>NUCLEOTIDE SEQUENCE</scope>
    <source>
        <strain evidence="1">IB182357</strain>
    </source>
</reference>
<sequence>MISLEYRLLDEKKGFSVVTFYENISKEEVILRFNCDYFIKNHKVYRKETCRIEGLVYVIYVEQDKDEKVLEQGLIPTPTWQGTRVEVRHFQENTSQYPVIHIYHFHTYTDVLLFLNSDTVDIEGNDWCKTATEVDENRKVYVYYAEPIL</sequence>
<dbReference type="EMBL" id="JACXAH010000008">
    <property type="protein sequence ID" value="MBD1372205.1"/>
    <property type="molecule type" value="Genomic_DNA"/>
</dbReference>
<protein>
    <submittedName>
        <fullName evidence="1">Uncharacterized protein</fullName>
    </submittedName>
</protein>
<name>A0A926NAS8_9BACL</name>
<dbReference type="RefSeq" id="WP_191139616.1">
    <property type="nucleotide sequence ID" value="NZ_JACXAG020000003.1"/>
</dbReference>
<dbReference type="AlphaFoldDB" id="A0A926NAS8"/>
<dbReference type="Proteomes" id="UP000661691">
    <property type="component" value="Unassembled WGS sequence"/>
</dbReference>
<gene>
    <name evidence="1" type="ORF">IC620_07490</name>
</gene>
<comment type="caution">
    <text evidence="1">The sequence shown here is derived from an EMBL/GenBank/DDBJ whole genome shotgun (WGS) entry which is preliminary data.</text>
</comment>
<evidence type="ECO:0000313" key="2">
    <source>
        <dbReference type="Proteomes" id="UP000661691"/>
    </source>
</evidence>